<sequence length="479" mass="51539">MAAAEDRLPVRNPRTGDNDYWITPPSPKRLHEICQELRAAQVAWGARPLAERIAVMLRWADAIERHAQAIGDAEAIDTGRWKLSHQVPHMVVDGIRGWCKSAPALIDRALLSGTSTIYPNVSFQSQLKPIPLLGVISPWNHPFLLATLDAIPALIAGCAVVVKPSEIAPRFVEPVQRTVDDVPELAAVLRFITGDGRTGQALIEEVDALCFTGSVGTGRKVAVACANRFIPAFLEMGGKDAAVVTATADLDRAATAVLRSSVFATGQICFSTERVYVHESVHDAFVQKLVEKSNQLELSYPDPRRGHIGPFTFVRQAAIVDAHIDDALAQGARLACGGKSEQLGGGHYMRATVLTEVTHAMKVMTEETFGPVTPVMRYRTEEEAIALANDSDYGLSAAVIAGDVEEARRIGERLDAGAVALQDAGITIAILRDAEKNSFNLSGMGGSRMGPNGLLRFYRKKALMANHAAPADMLALGEA</sequence>
<evidence type="ECO:0000313" key="8">
    <source>
        <dbReference type="Proteomes" id="UP000613011"/>
    </source>
</evidence>
<evidence type="ECO:0000256" key="1">
    <source>
        <dbReference type="ARBA" id="ARBA00009986"/>
    </source>
</evidence>
<dbReference type="FunFam" id="3.40.309.10:FF:000009">
    <property type="entry name" value="Aldehyde dehydrogenase A"/>
    <property type="match status" value="1"/>
</dbReference>
<keyword evidence="8" id="KW-1185">Reference proteome</keyword>
<dbReference type="InterPro" id="IPR016163">
    <property type="entry name" value="Ald_DH_C"/>
</dbReference>
<proteinExistence type="inferred from homology"/>
<gene>
    <name evidence="7" type="ORF">JI739_14025</name>
</gene>
<feature type="domain" description="Aldehyde dehydrogenase" evidence="6">
    <location>
        <begin position="5"/>
        <end position="461"/>
    </location>
</feature>
<comment type="caution">
    <text evidence="7">The sequence shown here is derived from an EMBL/GenBank/DDBJ whole genome shotgun (WGS) entry which is preliminary data.</text>
</comment>
<dbReference type="Gene3D" id="3.40.605.10">
    <property type="entry name" value="Aldehyde Dehydrogenase, Chain A, domain 1"/>
    <property type="match status" value="1"/>
</dbReference>
<dbReference type="Gene3D" id="3.40.309.10">
    <property type="entry name" value="Aldehyde Dehydrogenase, Chain A, domain 2"/>
    <property type="match status" value="1"/>
</dbReference>
<dbReference type="PANTHER" id="PTHR11699">
    <property type="entry name" value="ALDEHYDE DEHYDROGENASE-RELATED"/>
    <property type="match status" value="1"/>
</dbReference>
<dbReference type="InterPro" id="IPR029510">
    <property type="entry name" value="Ald_DH_CS_GLU"/>
</dbReference>
<feature type="active site" evidence="3">
    <location>
        <position position="235"/>
    </location>
</feature>
<evidence type="ECO:0000313" key="7">
    <source>
        <dbReference type="EMBL" id="MBL0421471.1"/>
    </source>
</evidence>
<dbReference type="Proteomes" id="UP000613011">
    <property type="component" value="Unassembled WGS sequence"/>
</dbReference>
<organism evidence="7 8">
    <name type="scientific">Ramlibacter aurantiacus</name>
    <dbReference type="NCBI Taxonomy" id="2801330"/>
    <lineage>
        <taxon>Bacteria</taxon>
        <taxon>Pseudomonadati</taxon>
        <taxon>Pseudomonadota</taxon>
        <taxon>Betaproteobacteria</taxon>
        <taxon>Burkholderiales</taxon>
        <taxon>Comamonadaceae</taxon>
        <taxon>Ramlibacter</taxon>
    </lineage>
</organism>
<dbReference type="GO" id="GO:0016620">
    <property type="term" value="F:oxidoreductase activity, acting on the aldehyde or oxo group of donors, NAD or NADP as acceptor"/>
    <property type="evidence" value="ECO:0007669"/>
    <property type="project" value="InterPro"/>
</dbReference>
<dbReference type="RefSeq" id="WP_201684552.1">
    <property type="nucleotide sequence ID" value="NZ_JAEQNA010000005.1"/>
</dbReference>
<dbReference type="PROSITE" id="PS00687">
    <property type="entry name" value="ALDEHYDE_DEHYDR_GLU"/>
    <property type="match status" value="1"/>
</dbReference>
<feature type="compositionally biased region" description="Basic and acidic residues" evidence="5">
    <location>
        <begin position="1"/>
        <end position="17"/>
    </location>
</feature>
<accession>A0A936ZPQ3</accession>
<dbReference type="InterPro" id="IPR015590">
    <property type="entry name" value="Aldehyde_DH_dom"/>
</dbReference>
<evidence type="ECO:0000259" key="6">
    <source>
        <dbReference type="Pfam" id="PF00171"/>
    </source>
</evidence>
<dbReference type="Pfam" id="PF00171">
    <property type="entry name" value="Aldedh"/>
    <property type="match status" value="1"/>
</dbReference>
<comment type="similarity">
    <text evidence="1 4">Belongs to the aldehyde dehydrogenase family.</text>
</comment>
<dbReference type="AlphaFoldDB" id="A0A936ZPQ3"/>
<protein>
    <submittedName>
        <fullName evidence="7">Aldehyde dehydrogenase family protein</fullName>
    </submittedName>
</protein>
<reference evidence="7" key="1">
    <citation type="submission" date="2021-01" db="EMBL/GenBank/DDBJ databases">
        <title>Ramlibacter sp. strain AW1 16S ribosomal RNA gene Genome sequencing and assembly.</title>
        <authorList>
            <person name="Kang M."/>
        </authorList>
    </citation>
    <scope>NUCLEOTIDE SEQUENCE</scope>
    <source>
        <strain evidence="7">AW1</strain>
    </source>
</reference>
<feature type="region of interest" description="Disordered" evidence="5">
    <location>
        <begin position="1"/>
        <end position="20"/>
    </location>
</feature>
<evidence type="ECO:0000256" key="2">
    <source>
        <dbReference type="ARBA" id="ARBA00023002"/>
    </source>
</evidence>
<evidence type="ECO:0000256" key="5">
    <source>
        <dbReference type="SAM" id="MobiDB-lite"/>
    </source>
</evidence>
<name>A0A936ZPQ3_9BURK</name>
<dbReference type="EMBL" id="JAEQNA010000005">
    <property type="protein sequence ID" value="MBL0421471.1"/>
    <property type="molecule type" value="Genomic_DNA"/>
</dbReference>
<evidence type="ECO:0000256" key="3">
    <source>
        <dbReference type="PROSITE-ProRule" id="PRU10007"/>
    </source>
</evidence>
<dbReference type="InterPro" id="IPR016161">
    <property type="entry name" value="Ald_DH/histidinol_DH"/>
</dbReference>
<dbReference type="InterPro" id="IPR016162">
    <property type="entry name" value="Ald_DH_N"/>
</dbReference>
<dbReference type="SUPFAM" id="SSF53720">
    <property type="entry name" value="ALDH-like"/>
    <property type="match status" value="1"/>
</dbReference>
<dbReference type="CDD" id="cd07099">
    <property type="entry name" value="ALDH_DDALDH"/>
    <property type="match status" value="1"/>
</dbReference>
<keyword evidence="2 4" id="KW-0560">Oxidoreductase</keyword>
<evidence type="ECO:0000256" key="4">
    <source>
        <dbReference type="RuleBase" id="RU003345"/>
    </source>
</evidence>